<evidence type="ECO:0000313" key="1">
    <source>
        <dbReference type="EMBL" id="PPJ39088.1"/>
    </source>
</evidence>
<evidence type="ECO:0000313" key="2">
    <source>
        <dbReference type="Proteomes" id="UP000239874"/>
    </source>
</evidence>
<sequence length="81" mass="8569">MPAEEVSWSLSIRYQFVIDGELSERALAAFPELSRSDHSSAGTTTLFGTLPDATAMRGVLARIDSLGLTLLGMAQLPDSAG</sequence>
<dbReference type="Proteomes" id="UP000239874">
    <property type="component" value="Unassembled WGS sequence"/>
</dbReference>
<dbReference type="EMBL" id="PSZC01000003">
    <property type="protein sequence ID" value="PPJ39088.1"/>
    <property type="molecule type" value="Genomic_DNA"/>
</dbReference>
<reference evidence="1 2" key="1">
    <citation type="submission" date="2018-02" db="EMBL/GenBank/DDBJ databases">
        <title>8 Nocardia nova and 1 Nocardia cyriacigeorgica strain used for evolution to TMP-SMX.</title>
        <authorList>
            <person name="Mehta H."/>
            <person name="Weng J."/>
            <person name="Shamoo Y."/>
        </authorList>
    </citation>
    <scope>NUCLEOTIDE SEQUENCE [LARGE SCALE GENOMIC DNA]</scope>
    <source>
        <strain evidence="1 2">MDA3139</strain>
    </source>
</reference>
<organism evidence="1 2">
    <name type="scientific">Nocardia nova</name>
    <dbReference type="NCBI Taxonomy" id="37330"/>
    <lineage>
        <taxon>Bacteria</taxon>
        <taxon>Bacillati</taxon>
        <taxon>Actinomycetota</taxon>
        <taxon>Actinomycetes</taxon>
        <taxon>Mycobacteriales</taxon>
        <taxon>Nocardiaceae</taxon>
        <taxon>Nocardia</taxon>
    </lineage>
</organism>
<accession>A0A2S6AV73</accession>
<proteinExistence type="predicted"/>
<dbReference type="OrthoDB" id="5194663at2"/>
<dbReference type="AlphaFoldDB" id="A0A2S6AV73"/>
<comment type="caution">
    <text evidence="1">The sequence shown here is derived from an EMBL/GenBank/DDBJ whole genome shotgun (WGS) entry which is preliminary data.</text>
</comment>
<protein>
    <submittedName>
        <fullName evidence="1">Uncharacterized protein</fullName>
    </submittedName>
</protein>
<name>A0A2S6AV73_9NOCA</name>
<gene>
    <name evidence="1" type="ORF">C5E45_06335</name>
</gene>